<dbReference type="Proteomes" id="UP001058974">
    <property type="component" value="Chromosome 2"/>
</dbReference>
<dbReference type="PANTHER" id="PTHR31267:SF10">
    <property type="entry name" value="SIALOPHOSPHOPROTEIN-LIKE PROTEIN, PUTATIVE-RELATED"/>
    <property type="match status" value="1"/>
</dbReference>
<evidence type="ECO:0000313" key="4">
    <source>
        <dbReference type="Proteomes" id="UP001058974"/>
    </source>
</evidence>
<name>A0A9D4YJ67_PEA</name>
<dbReference type="EMBL" id="JAMSHJ010000002">
    <property type="protein sequence ID" value="KAI5438195.1"/>
    <property type="molecule type" value="Genomic_DNA"/>
</dbReference>
<dbReference type="AlphaFoldDB" id="A0A9D4YJ67"/>
<sequence>MLLEVVDAADGTANASCVKEQVVKSAPDASQSSQAATPRDIEDFGRSLRPNTFLHHNFSTLNQFQSRKNMDINPIDQDVNKFKVSDDVGDRQFDSNHGQRSYRYNYTVEDVLGNNSSVPATSKKPPAQVHSMIEKHFFCTTCLLMLPFSEQLRLLNMFWKIPVLAAQQQKMIFNNLKEERKGKAQELEDSNKRARLLEDQKDDLDHILLGSTSVIRTRKEELKKAEYRICELGRMLDKSLMDKKEIKLDFEAQIRELRDALKKCEEKLSREILQKEEAERNCHHLRTA</sequence>
<feature type="coiled-coil region" evidence="1">
    <location>
        <begin position="247"/>
        <end position="281"/>
    </location>
</feature>
<keyword evidence="1" id="KW-0175">Coiled coil</keyword>
<feature type="coiled-coil region" evidence="1">
    <location>
        <begin position="173"/>
        <end position="207"/>
    </location>
</feature>
<accession>A0A9D4YJ67</accession>
<gene>
    <name evidence="3" type="ORF">KIW84_024080</name>
</gene>
<keyword evidence="4" id="KW-1185">Reference proteome</keyword>
<evidence type="ECO:0000256" key="2">
    <source>
        <dbReference type="SAM" id="MobiDB-lite"/>
    </source>
</evidence>
<protein>
    <submittedName>
        <fullName evidence="3">Uncharacterized protein</fullName>
    </submittedName>
</protein>
<feature type="compositionally biased region" description="Low complexity" evidence="2">
    <location>
        <begin position="25"/>
        <end position="36"/>
    </location>
</feature>
<feature type="region of interest" description="Disordered" evidence="2">
    <location>
        <begin position="24"/>
        <end position="44"/>
    </location>
</feature>
<proteinExistence type="predicted"/>
<comment type="caution">
    <text evidence="3">The sequence shown here is derived from an EMBL/GenBank/DDBJ whole genome shotgun (WGS) entry which is preliminary data.</text>
</comment>
<organism evidence="3 4">
    <name type="scientific">Pisum sativum</name>
    <name type="common">Garden pea</name>
    <name type="synonym">Lathyrus oleraceus</name>
    <dbReference type="NCBI Taxonomy" id="3888"/>
    <lineage>
        <taxon>Eukaryota</taxon>
        <taxon>Viridiplantae</taxon>
        <taxon>Streptophyta</taxon>
        <taxon>Embryophyta</taxon>
        <taxon>Tracheophyta</taxon>
        <taxon>Spermatophyta</taxon>
        <taxon>Magnoliopsida</taxon>
        <taxon>eudicotyledons</taxon>
        <taxon>Gunneridae</taxon>
        <taxon>Pentapetalae</taxon>
        <taxon>rosids</taxon>
        <taxon>fabids</taxon>
        <taxon>Fabales</taxon>
        <taxon>Fabaceae</taxon>
        <taxon>Papilionoideae</taxon>
        <taxon>50 kb inversion clade</taxon>
        <taxon>NPAAA clade</taxon>
        <taxon>Hologalegina</taxon>
        <taxon>IRL clade</taxon>
        <taxon>Fabeae</taxon>
        <taxon>Lathyrus</taxon>
    </lineage>
</organism>
<evidence type="ECO:0000256" key="1">
    <source>
        <dbReference type="SAM" id="Coils"/>
    </source>
</evidence>
<evidence type="ECO:0000313" key="3">
    <source>
        <dbReference type="EMBL" id="KAI5438195.1"/>
    </source>
</evidence>
<dbReference type="Gramene" id="Psat02G0408000-T1">
    <property type="protein sequence ID" value="KAI5438195.1"/>
    <property type="gene ID" value="KIW84_024080"/>
</dbReference>
<dbReference type="PANTHER" id="PTHR31267">
    <property type="entry name" value="DENTIN SIALOPHOSPHOPROTEIN-LIKE PROTEIN"/>
    <property type="match status" value="1"/>
</dbReference>
<reference evidence="3 4" key="1">
    <citation type="journal article" date="2022" name="Nat. Genet.">
        <title>Improved pea reference genome and pan-genome highlight genomic features and evolutionary characteristics.</title>
        <authorList>
            <person name="Yang T."/>
            <person name="Liu R."/>
            <person name="Luo Y."/>
            <person name="Hu S."/>
            <person name="Wang D."/>
            <person name="Wang C."/>
            <person name="Pandey M.K."/>
            <person name="Ge S."/>
            <person name="Xu Q."/>
            <person name="Li N."/>
            <person name="Li G."/>
            <person name="Huang Y."/>
            <person name="Saxena R.K."/>
            <person name="Ji Y."/>
            <person name="Li M."/>
            <person name="Yan X."/>
            <person name="He Y."/>
            <person name="Liu Y."/>
            <person name="Wang X."/>
            <person name="Xiang C."/>
            <person name="Varshney R.K."/>
            <person name="Ding H."/>
            <person name="Gao S."/>
            <person name="Zong X."/>
        </authorList>
    </citation>
    <scope>NUCLEOTIDE SEQUENCE [LARGE SCALE GENOMIC DNA]</scope>
    <source>
        <strain evidence="3 4">cv. Zhongwan 6</strain>
    </source>
</reference>